<evidence type="ECO:0000256" key="1">
    <source>
        <dbReference type="SAM" id="MobiDB-lite"/>
    </source>
</evidence>
<reference evidence="2" key="1">
    <citation type="submission" date="2014-09" db="EMBL/GenBank/DDBJ databases">
        <authorList>
            <person name="Magalhaes I.L.F."/>
            <person name="Oliveira U."/>
            <person name="Santos F.R."/>
            <person name="Vidigal T.H.D.A."/>
            <person name="Brescovit A.D."/>
            <person name="Santos A.J."/>
        </authorList>
    </citation>
    <scope>NUCLEOTIDE SEQUENCE</scope>
    <source>
        <tissue evidence="2">Shoot tissue taken approximately 20 cm above the soil surface</tissue>
    </source>
</reference>
<sequence>MTSPPQEKPWLITLRGGKGRLLQGSRLLLRSSSPEQEQEPPFRASCRCRKGGSS</sequence>
<feature type="region of interest" description="Disordered" evidence="1">
    <location>
        <begin position="30"/>
        <end position="54"/>
    </location>
</feature>
<dbReference type="AlphaFoldDB" id="A0A0A9FDB8"/>
<protein>
    <submittedName>
        <fullName evidence="2">Uncharacterized protein</fullName>
    </submittedName>
</protein>
<reference evidence="2" key="2">
    <citation type="journal article" date="2015" name="Data Brief">
        <title>Shoot transcriptome of the giant reed, Arundo donax.</title>
        <authorList>
            <person name="Barrero R.A."/>
            <person name="Guerrero F.D."/>
            <person name="Moolhuijzen P."/>
            <person name="Goolsby J.A."/>
            <person name="Tidwell J."/>
            <person name="Bellgard S.E."/>
            <person name="Bellgard M.I."/>
        </authorList>
    </citation>
    <scope>NUCLEOTIDE SEQUENCE</scope>
    <source>
        <tissue evidence="2">Shoot tissue taken approximately 20 cm above the soil surface</tissue>
    </source>
</reference>
<accession>A0A0A9FDB8</accession>
<evidence type="ECO:0000313" key="2">
    <source>
        <dbReference type="EMBL" id="JAE06258.1"/>
    </source>
</evidence>
<proteinExistence type="predicted"/>
<name>A0A0A9FDB8_ARUDO</name>
<organism evidence="2">
    <name type="scientific">Arundo donax</name>
    <name type="common">Giant reed</name>
    <name type="synonym">Donax arundinaceus</name>
    <dbReference type="NCBI Taxonomy" id="35708"/>
    <lineage>
        <taxon>Eukaryota</taxon>
        <taxon>Viridiplantae</taxon>
        <taxon>Streptophyta</taxon>
        <taxon>Embryophyta</taxon>
        <taxon>Tracheophyta</taxon>
        <taxon>Spermatophyta</taxon>
        <taxon>Magnoliopsida</taxon>
        <taxon>Liliopsida</taxon>
        <taxon>Poales</taxon>
        <taxon>Poaceae</taxon>
        <taxon>PACMAD clade</taxon>
        <taxon>Arundinoideae</taxon>
        <taxon>Arundineae</taxon>
        <taxon>Arundo</taxon>
    </lineage>
</organism>
<dbReference type="EMBL" id="GBRH01191638">
    <property type="protein sequence ID" value="JAE06258.1"/>
    <property type="molecule type" value="Transcribed_RNA"/>
</dbReference>